<keyword evidence="1" id="KW-1133">Transmembrane helix</keyword>
<reference evidence="3 4" key="1">
    <citation type="journal article" date="2019" name="Sci. Transl. Med.">
        <title>Quorum sensing between bacterial species on the skin protects against epidermal injury in atopic dermatitis.</title>
        <authorList>
            <person name="Williams M.R."/>
        </authorList>
    </citation>
    <scope>NUCLEOTIDE SEQUENCE [LARGE SCALE GENOMIC DNA]</scope>
    <source>
        <strain evidence="3 4">E7</strain>
    </source>
</reference>
<sequence>MFIISLLLIVIGITLMILSWLISHRTTSVDLREKLYLPGLCVCLIGCLCLIGFLINHSF</sequence>
<accession>A0A292DJH2</accession>
<evidence type="ECO:0000313" key="4">
    <source>
        <dbReference type="Proteomes" id="UP000293637"/>
    </source>
</evidence>
<gene>
    <name evidence="3" type="ORF">EQ812_06900</name>
    <name evidence="2" type="ORF">FO454_02150</name>
</gene>
<evidence type="ECO:0000256" key="1">
    <source>
        <dbReference type="SAM" id="Phobius"/>
    </source>
</evidence>
<dbReference type="Proteomes" id="UP000293637">
    <property type="component" value="Unassembled WGS sequence"/>
</dbReference>
<feature type="transmembrane region" description="Helical" evidence="1">
    <location>
        <begin position="6"/>
        <end position="23"/>
    </location>
</feature>
<keyword evidence="5" id="KW-1185">Reference proteome</keyword>
<dbReference type="RefSeq" id="WP_080513636.1">
    <property type="nucleotide sequence ID" value="NZ_CP020764.1"/>
</dbReference>
<dbReference type="Proteomes" id="UP000325462">
    <property type="component" value="Chromosome"/>
</dbReference>
<protein>
    <submittedName>
        <fullName evidence="3">Uncharacterized protein</fullName>
    </submittedName>
</protein>
<evidence type="ECO:0000313" key="2">
    <source>
        <dbReference type="EMBL" id="QEX37779.1"/>
    </source>
</evidence>
<dbReference type="AlphaFoldDB" id="A0A292DJH2"/>
<evidence type="ECO:0000313" key="5">
    <source>
        <dbReference type="Proteomes" id="UP000325462"/>
    </source>
</evidence>
<proteinExistence type="predicted"/>
<evidence type="ECO:0000313" key="3">
    <source>
        <dbReference type="EMBL" id="TBW72694.1"/>
    </source>
</evidence>
<reference evidence="2 5" key="2">
    <citation type="submission" date="2019-07" db="EMBL/GenBank/DDBJ databases">
        <title>Comparative genome analysis of staphylococcus lugdunensis shows clonal complex-dependent diversity of the putative virulence factor, ess/type vii locus.</title>
        <authorList>
            <person name="Lebeurre J."/>
            <person name="Dahyot S."/>
            <person name="Diene S."/>
            <person name="Paulay A."/>
            <person name="Aubourg M."/>
            <person name="Argemi X."/>
            <person name="Giard J.-C."/>
            <person name="Tournier I."/>
            <person name="Francois P."/>
            <person name="Pestel-Caron M."/>
        </authorList>
    </citation>
    <scope>NUCLEOTIDE SEQUENCE [LARGE SCALE GENOMIC DNA]</scope>
    <source>
        <strain evidence="2 5">SL13</strain>
    </source>
</reference>
<dbReference type="EMBL" id="SCHB01000003">
    <property type="protein sequence ID" value="TBW72694.1"/>
    <property type="molecule type" value="Genomic_DNA"/>
</dbReference>
<organism evidence="3 4">
    <name type="scientific">Staphylococcus lugdunensis</name>
    <dbReference type="NCBI Taxonomy" id="28035"/>
    <lineage>
        <taxon>Bacteria</taxon>
        <taxon>Bacillati</taxon>
        <taxon>Bacillota</taxon>
        <taxon>Bacilli</taxon>
        <taxon>Bacillales</taxon>
        <taxon>Staphylococcaceae</taxon>
        <taxon>Staphylococcus</taxon>
    </lineage>
</organism>
<name>A0A292DJH2_STALU</name>
<feature type="transmembrane region" description="Helical" evidence="1">
    <location>
        <begin position="35"/>
        <end position="55"/>
    </location>
</feature>
<keyword evidence="1" id="KW-0812">Transmembrane</keyword>
<dbReference type="EMBL" id="CP041722">
    <property type="protein sequence ID" value="QEX37779.1"/>
    <property type="molecule type" value="Genomic_DNA"/>
</dbReference>
<keyword evidence="1" id="KW-0472">Membrane</keyword>